<dbReference type="FunFam" id="1.20.1250.60:FF:000001">
    <property type="entry name" value="Interferon lambda 1"/>
    <property type="match status" value="1"/>
</dbReference>
<dbReference type="PANTHER" id="PTHR31943:SF14">
    <property type="entry name" value="INTERFERON LAMBDA-1"/>
    <property type="match status" value="1"/>
</dbReference>
<protein>
    <recommendedName>
        <fullName evidence="9">Interferon lambda-1</fullName>
    </recommendedName>
</protein>
<evidence type="ECO:0000256" key="4">
    <source>
        <dbReference type="ARBA" id="ARBA00022525"/>
    </source>
</evidence>
<feature type="signal peptide" evidence="7">
    <location>
        <begin position="1"/>
        <end position="19"/>
    </location>
</feature>
<dbReference type="Proteomes" id="UP000009130">
    <property type="component" value="Chromosome 19"/>
</dbReference>
<evidence type="ECO:0000256" key="7">
    <source>
        <dbReference type="SAM" id="SignalP"/>
    </source>
</evidence>
<dbReference type="GO" id="GO:0050778">
    <property type="term" value="P:positive regulation of immune response"/>
    <property type="evidence" value="ECO:0007669"/>
    <property type="project" value="InterPro"/>
</dbReference>
<evidence type="ECO:0000256" key="3">
    <source>
        <dbReference type="ARBA" id="ARBA00022514"/>
    </source>
</evidence>
<dbReference type="eggNOG" id="ENOG502SSDC">
    <property type="taxonomic scope" value="Eukaryota"/>
</dbReference>
<dbReference type="InterPro" id="IPR029177">
    <property type="entry name" value="INF_lambda"/>
</dbReference>
<dbReference type="Pfam" id="PF15177">
    <property type="entry name" value="IL28A"/>
    <property type="match status" value="1"/>
</dbReference>
<evidence type="ECO:0000256" key="5">
    <source>
        <dbReference type="ARBA" id="ARBA00022729"/>
    </source>
</evidence>
<evidence type="ECO:0008006" key="9">
    <source>
        <dbReference type="Google" id="ProtNLM"/>
    </source>
</evidence>
<dbReference type="GO" id="GO:0005615">
    <property type="term" value="C:extracellular space"/>
    <property type="evidence" value="ECO:0007669"/>
    <property type="project" value="UniProtKB-KW"/>
</dbReference>
<dbReference type="GO" id="GO:0005125">
    <property type="term" value="F:cytokine activity"/>
    <property type="evidence" value="ECO:0007669"/>
    <property type="project" value="UniProtKB-KW"/>
</dbReference>
<comment type="similarity">
    <text evidence="2">Belongs to the lambda interferon family.</text>
</comment>
<evidence type="ECO:0000256" key="6">
    <source>
        <dbReference type="ARBA" id="ARBA00023118"/>
    </source>
</evidence>
<dbReference type="EMBL" id="CM001294">
    <property type="protein sequence ID" value="EHH59564.1"/>
    <property type="molecule type" value="Genomic_DNA"/>
</dbReference>
<dbReference type="AlphaFoldDB" id="G7PXJ0"/>
<reference evidence="8" key="1">
    <citation type="journal article" date="2011" name="Nat. Biotechnol.">
        <title>Genome sequencing and comparison of two nonhuman primate animal models, the cynomolgus and Chinese rhesus macaques.</title>
        <authorList>
            <person name="Yan G."/>
            <person name="Zhang G."/>
            <person name="Fang X."/>
            <person name="Zhang Y."/>
            <person name="Li C."/>
            <person name="Ling F."/>
            <person name="Cooper D.N."/>
            <person name="Li Q."/>
            <person name="Li Y."/>
            <person name="van Gool A.J."/>
            <person name="Du H."/>
            <person name="Chen J."/>
            <person name="Chen R."/>
            <person name="Zhang P."/>
            <person name="Huang Z."/>
            <person name="Thompson J.R."/>
            <person name="Meng Y."/>
            <person name="Bai Y."/>
            <person name="Wang J."/>
            <person name="Zhuo M."/>
            <person name="Wang T."/>
            <person name="Huang Y."/>
            <person name="Wei L."/>
            <person name="Li J."/>
            <person name="Wang Z."/>
            <person name="Hu H."/>
            <person name="Yang P."/>
            <person name="Le L."/>
            <person name="Stenson P.D."/>
            <person name="Li B."/>
            <person name="Liu X."/>
            <person name="Ball E.V."/>
            <person name="An N."/>
            <person name="Huang Q."/>
            <person name="Zhang Y."/>
            <person name="Fan W."/>
            <person name="Zhang X."/>
            <person name="Li Y."/>
            <person name="Wang W."/>
            <person name="Katze M.G."/>
            <person name="Su B."/>
            <person name="Nielsen R."/>
            <person name="Yang H."/>
            <person name="Wang J."/>
            <person name="Wang X."/>
            <person name="Wang J."/>
        </authorList>
    </citation>
    <scope>NUCLEOTIDE SEQUENCE [LARGE SCALE GENOMIC DNA]</scope>
    <source>
        <strain evidence="8">CE-4</strain>
    </source>
</reference>
<keyword evidence="5 7" id="KW-0732">Signal</keyword>
<proteinExistence type="inferred from homology"/>
<evidence type="ECO:0000256" key="1">
    <source>
        <dbReference type="ARBA" id="ARBA00004613"/>
    </source>
</evidence>
<gene>
    <name evidence="8" type="ORF">EGM_09704</name>
</gene>
<evidence type="ECO:0000313" key="8">
    <source>
        <dbReference type="EMBL" id="EHH59564.1"/>
    </source>
</evidence>
<organism>
    <name type="scientific">Macaca fascicularis</name>
    <name type="common">Crab-eating macaque</name>
    <name type="synonym">Cynomolgus monkey</name>
    <dbReference type="NCBI Taxonomy" id="9541"/>
    <lineage>
        <taxon>Eukaryota</taxon>
        <taxon>Metazoa</taxon>
        <taxon>Chordata</taxon>
        <taxon>Craniata</taxon>
        <taxon>Vertebrata</taxon>
        <taxon>Euteleostomi</taxon>
        <taxon>Mammalia</taxon>
        <taxon>Eutheria</taxon>
        <taxon>Euarchontoglires</taxon>
        <taxon>Primates</taxon>
        <taxon>Haplorrhini</taxon>
        <taxon>Catarrhini</taxon>
        <taxon>Cercopithecidae</taxon>
        <taxon>Cercopithecinae</taxon>
        <taxon>Macaca</taxon>
    </lineage>
</organism>
<dbReference type="Gene3D" id="1.20.1250.60">
    <property type="entry name" value="Interferon lambda"/>
    <property type="match status" value="1"/>
</dbReference>
<keyword evidence="4" id="KW-0964">Secreted</keyword>
<name>G7PXJ0_MACFA</name>
<dbReference type="InterPro" id="IPR038326">
    <property type="entry name" value="IFN-lambda_sf"/>
</dbReference>
<evidence type="ECO:0000256" key="2">
    <source>
        <dbReference type="ARBA" id="ARBA00008717"/>
    </source>
</evidence>
<comment type="subcellular location">
    <subcellularLocation>
        <location evidence="1">Secreted</location>
    </subcellularLocation>
</comment>
<keyword evidence="3" id="KW-0202">Cytokine</keyword>
<accession>G7PXJ0</accession>
<keyword evidence="6" id="KW-0051">Antiviral defense</keyword>
<dbReference type="GO" id="GO:0007259">
    <property type="term" value="P:cell surface receptor signaling pathway via JAK-STAT"/>
    <property type="evidence" value="ECO:0007669"/>
    <property type="project" value="InterPro"/>
</dbReference>
<dbReference type="GO" id="GO:0045087">
    <property type="term" value="P:innate immune response"/>
    <property type="evidence" value="ECO:0007669"/>
    <property type="project" value="TreeGrafter"/>
</dbReference>
<dbReference type="PANTHER" id="PTHR31943">
    <property type="entry name" value="INTERLEUKIN-28 AND 29"/>
    <property type="match status" value="1"/>
</dbReference>
<dbReference type="GO" id="GO:0051607">
    <property type="term" value="P:defense response to virus"/>
    <property type="evidence" value="ECO:0007669"/>
    <property type="project" value="UniProtKB-KW"/>
</dbReference>
<sequence length="208" mass="22590">MAAAWIVVLVTLVLGLAVAGPVPTSKPTTTGKGCDIGRFKSLSPQELASFKKARDALEESLKLKNWSCSSPVFPGNWDLRLLQGTSVTPVRERPVALEAELALTLKVLEAAADTDSALEVVLDQPLHTLKHILSQLQACIQAQPTAGPRTRGRLHHWLHRLQEASEKESPGCLEASVTFNLFRLLIRDLTCVANGDLCLRTSTHPEST</sequence>
<feature type="chain" id="PRO_5003502853" description="Interferon lambda-1" evidence="7">
    <location>
        <begin position="20"/>
        <end position="208"/>
    </location>
</feature>